<gene>
    <name evidence="2" type="ORF">PITG_19072</name>
</gene>
<name>D0P000_PHYIT</name>
<feature type="region of interest" description="Disordered" evidence="1">
    <location>
        <begin position="82"/>
        <end position="121"/>
    </location>
</feature>
<dbReference type="OrthoDB" id="123769at2759"/>
<dbReference type="GeneID" id="9467253"/>
<sequence>MAKEKISSRSWPEHYQYLVYVAERSGNSEQCVLQCLCKSAPAYLQRAMLTRLNSQRMDHLQQAAELVSFAIEYEANTAKLGNGNGCSKSNRGGHGRGGRGHGSGNGDQNGRGGGFVARSGI</sequence>
<dbReference type="Proteomes" id="UP000006643">
    <property type="component" value="Unassembled WGS sequence"/>
</dbReference>
<evidence type="ECO:0000313" key="2">
    <source>
        <dbReference type="EMBL" id="EEY70159.1"/>
    </source>
</evidence>
<dbReference type="InParanoid" id="D0P000"/>
<dbReference type="VEuPathDB" id="FungiDB:PITG_19072"/>
<keyword evidence="3" id="KW-1185">Reference proteome</keyword>
<accession>D0P000</accession>
<protein>
    <submittedName>
        <fullName evidence="2">Uncharacterized protein</fullName>
    </submittedName>
</protein>
<organism evidence="2 3">
    <name type="scientific">Phytophthora infestans (strain T30-4)</name>
    <name type="common">Potato late blight agent</name>
    <dbReference type="NCBI Taxonomy" id="403677"/>
    <lineage>
        <taxon>Eukaryota</taxon>
        <taxon>Sar</taxon>
        <taxon>Stramenopiles</taxon>
        <taxon>Oomycota</taxon>
        <taxon>Peronosporomycetes</taxon>
        <taxon>Peronosporales</taxon>
        <taxon>Peronosporaceae</taxon>
        <taxon>Phytophthora</taxon>
    </lineage>
</organism>
<dbReference type="RefSeq" id="XP_002997060.1">
    <property type="nucleotide sequence ID" value="XM_002997014.1"/>
</dbReference>
<dbReference type="EMBL" id="DS028208">
    <property type="protein sequence ID" value="EEY70159.1"/>
    <property type="molecule type" value="Genomic_DNA"/>
</dbReference>
<reference evidence="3" key="1">
    <citation type="journal article" date="2009" name="Nature">
        <title>Genome sequence and analysis of the Irish potato famine pathogen Phytophthora infestans.</title>
        <authorList>
            <consortium name="The Broad Institute Genome Sequencing Platform"/>
            <person name="Haas B.J."/>
            <person name="Kamoun S."/>
            <person name="Zody M.C."/>
            <person name="Jiang R.H."/>
            <person name="Handsaker R.E."/>
            <person name="Cano L.M."/>
            <person name="Grabherr M."/>
            <person name="Kodira C.D."/>
            <person name="Raffaele S."/>
            <person name="Torto-Alalibo T."/>
            <person name="Bozkurt T.O."/>
            <person name="Ah-Fong A.M."/>
            <person name="Alvarado L."/>
            <person name="Anderson V.L."/>
            <person name="Armstrong M.R."/>
            <person name="Avrova A."/>
            <person name="Baxter L."/>
            <person name="Beynon J."/>
            <person name="Boevink P.C."/>
            <person name="Bollmann S.R."/>
            <person name="Bos J.I."/>
            <person name="Bulone V."/>
            <person name="Cai G."/>
            <person name="Cakir C."/>
            <person name="Carrington J.C."/>
            <person name="Chawner M."/>
            <person name="Conti L."/>
            <person name="Costanzo S."/>
            <person name="Ewan R."/>
            <person name="Fahlgren N."/>
            <person name="Fischbach M.A."/>
            <person name="Fugelstad J."/>
            <person name="Gilroy E.M."/>
            <person name="Gnerre S."/>
            <person name="Green P.J."/>
            <person name="Grenville-Briggs L.J."/>
            <person name="Griffith J."/>
            <person name="Grunwald N.J."/>
            <person name="Horn K."/>
            <person name="Horner N.R."/>
            <person name="Hu C.H."/>
            <person name="Huitema E."/>
            <person name="Jeong D.H."/>
            <person name="Jones A.M."/>
            <person name="Jones J.D."/>
            <person name="Jones R.W."/>
            <person name="Karlsson E.K."/>
            <person name="Kunjeti S.G."/>
            <person name="Lamour K."/>
            <person name="Liu Z."/>
            <person name="Ma L."/>
            <person name="Maclean D."/>
            <person name="Chibucos M.C."/>
            <person name="McDonald H."/>
            <person name="McWalters J."/>
            <person name="Meijer H.J."/>
            <person name="Morgan W."/>
            <person name="Morris P.F."/>
            <person name="Munro C.A."/>
            <person name="O'Neill K."/>
            <person name="Ospina-Giraldo M."/>
            <person name="Pinzon A."/>
            <person name="Pritchard L."/>
            <person name="Ramsahoye B."/>
            <person name="Ren Q."/>
            <person name="Restrepo S."/>
            <person name="Roy S."/>
            <person name="Sadanandom A."/>
            <person name="Savidor A."/>
            <person name="Schornack S."/>
            <person name="Schwartz D.C."/>
            <person name="Schumann U.D."/>
            <person name="Schwessinger B."/>
            <person name="Seyer L."/>
            <person name="Sharpe T."/>
            <person name="Silvar C."/>
            <person name="Song J."/>
            <person name="Studholme D.J."/>
            <person name="Sykes S."/>
            <person name="Thines M."/>
            <person name="van de Vondervoort P.J."/>
            <person name="Phuntumart V."/>
            <person name="Wawra S."/>
            <person name="Weide R."/>
            <person name="Win J."/>
            <person name="Young C."/>
            <person name="Zhou S."/>
            <person name="Fry W."/>
            <person name="Meyers B.C."/>
            <person name="van West P."/>
            <person name="Ristaino J."/>
            <person name="Govers F."/>
            <person name="Birch P.R."/>
            <person name="Whisson S.C."/>
            <person name="Judelson H.S."/>
            <person name="Nusbaum C."/>
        </authorList>
    </citation>
    <scope>NUCLEOTIDE SEQUENCE [LARGE SCALE GENOMIC DNA]</scope>
    <source>
        <strain evidence="3">T30-4</strain>
    </source>
</reference>
<dbReference type="AlphaFoldDB" id="D0P000"/>
<evidence type="ECO:0000313" key="3">
    <source>
        <dbReference type="Proteomes" id="UP000006643"/>
    </source>
</evidence>
<proteinExistence type="predicted"/>
<dbReference type="KEGG" id="pif:PITG_19072"/>
<evidence type="ECO:0000256" key="1">
    <source>
        <dbReference type="SAM" id="MobiDB-lite"/>
    </source>
</evidence>
<dbReference type="HOGENOM" id="CLU_2042664_0_0_1"/>
<feature type="compositionally biased region" description="Gly residues" evidence="1">
    <location>
        <begin position="100"/>
        <end position="115"/>
    </location>
</feature>